<evidence type="ECO:0000313" key="9">
    <source>
        <dbReference type="Proteomes" id="UP000231581"/>
    </source>
</evidence>
<reference evidence="8 9" key="1">
    <citation type="submission" date="2017-09" db="EMBL/GenBank/DDBJ databases">
        <title>Depth-based differentiation of microbial function through sediment-hosted aquifers and enrichment of novel symbionts in the deep terrestrial subsurface.</title>
        <authorList>
            <person name="Probst A.J."/>
            <person name="Ladd B."/>
            <person name="Jarett J.K."/>
            <person name="Geller-Mcgrath D.E."/>
            <person name="Sieber C.M."/>
            <person name="Emerson J.B."/>
            <person name="Anantharaman K."/>
            <person name="Thomas B.C."/>
            <person name="Malmstrom R."/>
            <person name="Stieglmeier M."/>
            <person name="Klingl A."/>
            <person name="Woyke T."/>
            <person name="Ryan C.M."/>
            <person name="Banfield J.F."/>
        </authorList>
    </citation>
    <scope>NUCLEOTIDE SEQUENCE [LARGE SCALE GENOMIC DNA]</scope>
    <source>
        <strain evidence="8">CG22_combo_CG10-13_8_21_14_all_47_17</strain>
    </source>
</reference>
<evidence type="ECO:0000313" key="8">
    <source>
        <dbReference type="EMBL" id="PIP60163.1"/>
    </source>
</evidence>
<keyword evidence="6" id="KW-0472">Membrane</keyword>
<sequence>MGGVNDPGNYEIRGRRGILFSMHTRIFGREVHISFWKTIGILLFISFIGGATLFGYRVYGYFRAIQQGDANPYLSEKLQSSVSHAVANTNVTSEDLALIQDTSSPALGSDTPTLTIVEFLDYGCPFCRASFEPVRELTQKYGDKVRLIVRNFPLEDLHPGANRAAYAALCAQDQNKFWVYHDKLFVNQGTFEETNLLQYAKEAGLDVGVFQSCLDTQKFRNRIESDVTVALRAGVQGTPTFFFNGARIQGALDQKTLEYLIQAFLKQELK</sequence>
<dbReference type="Proteomes" id="UP000231581">
    <property type="component" value="Unassembled WGS sequence"/>
</dbReference>
<dbReference type="PANTHER" id="PTHR13887">
    <property type="entry name" value="GLUTATHIONE S-TRANSFERASE KAPPA"/>
    <property type="match status" value="1"/>
</dbReference>
<evidence type="ECO:0000256" key="2">
    <source>
        <dbReference type="ARBA" id="ARBA00022729"/>
    </source>
</evidence>
<proteinExistence type="inferred from homology"/>
<keyword evidence="2" id="KW-0732">Signal</keyword>
<feature type="domain" description="Thioredoxin" evidence="7">
    <location>
        <begin position="72"/>
        <end position="266"/>
    </location>
</feature>
<dbReference type="InterPro" id="IPR012336">
    <property type="entry name" value="Thioredoxin-like_fold"/>
</dbReference>
<keyword evidence="6" id="KW-0812">Transmembrane</keyword>
<evidence type="ECO:0000256" key="4">
    <source>
        <dbReference type="ARBA" id="ARBA00023157"/>
    </source>
</evidence>
<dbReference type="Gene3D" id="3.40.30.10">
    <property type="entry name" value="Glutaredoxin"/>
    <property type="match status" value="1"/>
</dbReference>
<organism evidence="8 9">
    <name type="scientific">Candidatus Uhrbacteria bacterium CG22_combo_CG10-13_8_21_14_all_47_17</name>
    <dbReference type="NCBI Taxonomy" id="1975041"/>
    <lineage>
        <taxon>Bacteria</taxon>
        <taxon>Candidatus Uhriibacteriota</taxon>
    </lineage>
</organism>
<dbReference type="SUPFAM" id="SSF52833">
    <property type="entry name" value="Thioredoxin-like"/>
    <property type="match status" value="1"/>
</dbReference>
<keyword evidence="3" id="KW-0560">Oxidoreductase</keyword>
<feature type="transmembrane region" description="Helical" evidence="6">
    <location>
        <begin position="35"/>
        <end position="56"/>
    </location>
</feature>
<dbReference type="Pfam" id="PF13462">
    <property type="entry name" value="Thioredoxin_4"/>
    <property type="match status" value="1"/>
</dbReference>
<comment type="similarity">
    <text evidence="1">Belongs to the thioredoxin family. DsbA subfamily.</text>
</comment>
<dbReference type="EMBL" id="PCSZ01000078">
    <property type="protein sequence ID" value="PIP60163.1"/>
    <property type="molecule type" value="Genomic_DNA"/>
</dbReference>
<keyword evidence="5" id="KW-0676">Redox-active center</keyword>
<comment type="caution">
    <text evidence="8">The sequence shown here is derived from an EMBL/GenBank/DDBJ whole genome shotgun (WGS) entry which is preliminary data.</text>
</comment>
<name>A0A2H0BR51_9BACT</name>
<dbReference type="InterPro" id="IPR036249">
    <property type="entry name" value="Thioredoxin-like_sf"/>
</dbReference>
<evidence type="ECO:0000256" key="1">
    <source>
        <dbReference type="ARBA" id="ARBA00005791"/>
    </source>
</evidence>
<evidence type="ECO:0000259" key="7">
    <source>
        <dbReference type="PROSITE" id="PS51352"/>
    </source>
</evidence>
<keyword evidence="6" id="KW-1133">Transmembrane helix</keyword>
<dbReference type="PANTHER" id="PTHR13887:SF14">
    <property type="entry name" value="DISULFIDE BOND FORMATION PROTEIN D"/>
    <property type="match status" value="1"/>
</dbReference>
<accession>A0A2H0BR51</accession>
<dbReference type="GO" id="GO:0016491">
    <property type="term" value="F:oxidoreductase activity"/>
    <property type="evidence" value="ECO:0007669"/>
    <property type="project" value="UniProtKB-KW"/>
</dbReference>
<dbReference type="AlphaFoldDB" id="A0A2H0BR51"/>
<dbReference type="PROSITE" id="PS51352">
    <property type="entry name" value="THIOREDOXIN_2"/>
    <property type="match status" value="1"/>
</dbReference>
<dbReference type="InterPro" id="IPR013766">
    <property type="entry name" value="Thioredoxin_domain"/>
</dbReference>
<evidence type="ECO:0000256" key="3">
    <source>
        <dbReference type="ARBA" id="ARBA00023002"/>
    </source>
</evidence>
<evidence type="ECO:0000256" key="6">
    <source>
        <dbReference type="SAM" id="Phobius"/>
    </source>
</evidence>
<evidence type="ECO:0000256" key="5">
    <source>
        <dbReference type="ARBA" id="ARBA00023284"/>
    </source>
</evidence>
<keyword evidence="4" id="KW-1015">Disulfide bond</keyword>
<protein>
    <recommendedName>
        <fullName evidence="7">Thioredoxin domain-containing protein</fullName>
    </recommendedName>
</protein>
<gene>
    <name evidence="8" type="ORF">COX00_04525</name>
</gene>